<dbReference type="InterPro" id="IPR005162">
    <property type="entry name" value="Retrotrans_gag_dom"/>
</dbReference>
<keyword evidence="4" id="KW-1185">Reference proteome</keyword>
<dbReference type="PANTHER" id="PTHR33223:SF3">
    <property type="match status" value="1"/>
</dbReference>
<feature type="region of interest" description="Disordered" evidence="1">
    <location>
        <begin position="176"/>
        <end position="195"/>
    </location>
</feature>
<sequence>MAQNRMLKEFVVPNLDQWPLCIHYPLWDVNLELKLGLIHLLPSFHGFPSEDPDKHLKEFYIVCSSMELPSVTEEQIKLRAFPFSLKDEAKEYLYYLPPGTIETLNVMKIVFLEHYFPASKVGSIQKEICGIKQVSGESLYENYEHFKRSMIDTASGGALVDKTPTTARSLISNMATNSQQYNPYPNTYNEGWRDHPNFSYGNQ</sequence>
<dbReference type="PANTHER" id="PTHR33223">
    <property type="entry name" value="CCHC-TYPE DOMAIN-CONTAINING PROTEIN"/>
    <property type="match status" value="1"/>
</dbReference>
<protein>
    <recommendedName>
        <fullName evidence="2">Retrotransposon gag domain-containing protein</fullName>
    </recommendedName>
</protein>
<dbReference type="EMBL" id="UZAU01000269">
    <property type="status" value="NOT_ANNOTATED_CDS"/>
    <property type="molecule type" value="Genomic_DNA"/>
</dbReference>
<dbReference type="Proteomes" id="UP000596661">
    <property type="component" value="Chromosome 3"/>
</dbReference>
<dbReference type="OMA" id="QKEICGI"/>
<evidence type="ECO:0000313" key="4">
    <source>
        <dbReference type="Proteomes" id="UP000596661"/>
    </source>
</evidence>
<reference evidence="3" key="2">
    <citation type="submission" date="2021-03" db="UniProtKB">
        <authorList>
            <consortium name="EnsemblPlants"/>
        </authorList>
    </citation>
    <scope>IDENTIFICATION</scope>
</reference>
<evidence type="ECO:0000259" key="2">
    <source>
        <dbReference type="Pfam" id="PF03732"/>
    </source>
</evidence>
<dbReference type="Pfam" id="PF03732">
    <property type="entry name" value="Retrotrans_gag"/>
    <property type="match status" value="1"/>
</dbReference>
<proteinExistence type="predicted"/>
<dbReference type="Gramene" id="evm.model.03.887">
    <property type="protein sequence ID" value="cds.evm.model.03.887"/>
    <property type="gene ID" value="evm.TU.03.887"/>
</dbReference>
<accession>A0A803PAT8</accession>
<evidence type="ECO:0000313" key="3">
    <source>
        <dbReference type="EnsemblPlants" id="cds.evm.model.03.887"/>
    </source>
</evidence>
<dbReference type="EnsemblPlants" id="evm.model.03.887">
    <property type="protein sequence ID" value="cds.evm.model.03.887"/>
    <property type="gene ID" value="evm.TU.03.887"/>
</dbReference>
<reference evidence="3" key="1">
    <citation type="submission" date="2018-11" db="EMBL/GenBank/DDBJ databases">
        <authorList>
            <person name="Grassa J C."/>
        </authorList>
    </citation>
    <scope>NUCLEOTIDE SEQUENCE [LARGE SCALE GENOMIC DNA]</scope>
</reference>
<feature type="compositionally biased region" description="Polar residues" evidence="1">
    <location>
        <begin position="176"/>
        <end position="189"/>
    </location>
</feature>
<organism evidence="3 4">
    <name type="scientific">Cannabis sativa</name>
    <name type="common">Hemp</name>
    <name type="synonym">Marijuana</name>
    <dbReference type="NCBI Taxonomy" id="3483"/>
    <lineage>
        <taxon>Eukaryota</taxon>
        <taxon>Viridiplantae</taxon>
        <taxon>Streptophyta</taxon>
        <taxon>Embryophyta</taxon>
        <taxon>Tracheophyta</taxon>
        <taxon>Spermatophyta</taxon>
        <taxon>Magnoliopsida</taxon>
        <taxon>eudicotyledons</taxon>
        <taxon>Gunneridae</taxon>
        <taxon>Pentapetalae</taxon>
        <taxon>rosids</taxon>
        <taxon>fabids</taxon>
        <taxon>Rosales</taxon>
        <taxon>Cannabaceae</taxon>
        <taxon>Cannabis</taxon>
    </lineage>
</organism>
<evidence type="ECO:0000256" key="1">
    <source>
        <dbReference type="SAM" id="MobiDB-lite"/>
    </source>
</evidence>
<dbReference type="AlphaFoldDB" id="A0A803PAT8"/>
<name>A0A803PAT8_CANSA</name>
<feature type="domain" description="Retrotransposon gag" evidence="2">
    <location>
        <begin position="80"/>
        <end position="151"/>
    </location>
</feature>